<keyword evidence="4" id="KW-0472">Membrane</keyword>
<keyword evidence="7" id="KW-1185">Reference proteome</keyword>
<dbReference type="FunFam" id="3.40.50.2000:FF:000144">
    <property type="entry name" value="UDP-glucuronosyltransferase"/>
    <property type="match status" value="1"/>
</dbReference>
<evidence type="ECO:0000313" key="7">
    <source>
        <dbReference type="Proteomes" id="UP000002320"/>
    </source>
</evidence>
<evidence type="ECO:0000256" key="3">
    <source>
        <dbReference type="ARBA" id="ARBA00022679"/>
    </source>
</evidence>
<keyword evidence="2" id="KW-0328">Glycosyltransferase</keyword>
<evidence type="ECO:0000256" key="5">
    <source>
        <dbReference type="SAM" id="SignalP"/>
    </source>
</evidence>
<dbReference type="Pfam" id="PF00201">
    <property type="entry name" value="UDPGT"/>
    <property type="match status" value="1"/>
</dbReference>
<dbReference type="InterPro" id="IPR050271">
    <property type="entry name" value="UDP-glycosyltransferase"/>
</dbReference>
<keyword evidence="3" id="KW-0808">Transferase</keyword>
<organism evidence="6 7">
    <name type="scientific">Culex quinquefasciatus</name>
    <name type="common">Southern house mosquito</name>
    <name type="synonym">Culex pungens</name>
    <dbReference type="NCBI Taxonomy" id="7176"/>
    <lineage>
        <taxon>Eukaryota</taxon>
        <taxon>Metazoa</taxon>
        <taxon>Ecdysozoa</taxon>
        <taxon>Arthropoda</taxon>
        <taxon>Hexapoda</taxon>
        <taxon>Insecta</taxon>
        <taxon>Pterygota</taxon>
        <taxon>Neoptera</taxon>
        <taxon>Endopterygota</taxon>
        <taxon>Diptera</taxon>
        <taxon>Nematocera</taxon>
        <taxon>Culicoidea</taxon>
        <taxon>Culicidae</taxon>
        <taxon>Culicinae</taxon>
        <taxon>Culicini</taxon>
        <taxon>Culex</taxon>
        <taxon>Culex</taxon>
    </lineage>
</organism>
<dbReference type="Gene3D" id="3.40.50.2000">
    <property type="entry name" value="Glycogen Phosphorylase B"/>
    <property type="match status" value="2"/>
</dbReference>
<keyword evidence="5" id="KW-0732">Signal</keyword>
<dbReference type="PANTHER" id="PTHR48043:SF159">
    <property type="entry name" value="EG:EG0003.4 PROTEIN-RELATED"/>
    <property type="match status" value="1"/>
</dbReference>
<comment type="similarity">
    <text evidence="1">Belongs to the UDP-glycosyltransferase family.</text>
</comment>
<accession>A0A1S4IZC3</accession>
<dbReference type="CDD" id="cd03784">
    <property type="entry name" value="GT1_Gtf-like"/>
    <property type="match status" value="1"/>
</dbReference>
<dbReference type="VEuPathDB" id="VectorBase:CQUJHB012826"/>
<dbReference type="PANTHER" id="PTHR48043">
    <property type="entry name" value="EG:EG0003.4 PROTEIN-RELATED"/>
    <property type="match status" value="1"/>
</dbReference>
<dbReference type="HOGENOM" id="CLU_012949_1_3_1"/>
<dbReference type="EnsemblMetazoa" id="CPIJ000038-RA">
    <property type="protein sequence ID" value="CPIJ000038-PA"/>
    <property type="gene ID" value="CPIJ000038"/>
</dbReference>
<dbReference type="AlphaFoldDB" id="A0A1S4IZC3"/>
<evidence type="ECO:0000313" key="6">
    <source>
        <dbReference type="EnsemblMetazoa" id="CPIJ000038-PA"/>
    </source>
</evidence>
<dbReference type="SUPFAM" id="SSF53756">
    <property type="entry name" value="UDP-Glycosyltransferase/glycogen phosphorylase"/>
    <property type="match status" value="1"/>
</dbReference>
<feature type="signal peptide" evidence="5">
    <location>
        <begin position="1"/>
        <end position="21"/>
    </location>
</feature>
<evidence type="ECO:0000256" key="4">
    <source>
        <dbReference type="SAM" id="Phobius"/>
    </source>
</evidence>
<keyword evidence="4" id="KW-1133">Transmembrane helix</keyword>
<evidence type="ECO:0000256" key="1">
    <source>
        <dbReference type="ARBA" id="ARBA00009995"/>
    </source>
</evidence>
<dbReference type="FunFam" id="3.40.50.2000:FF:000021">
    <property type="entry name" value="UDP-glucuronosyltransferase"/>
    <property type="match status" value="1"/>
</dbReference>
<proteinExistence type="inferred from homology"/>
<dbReference type="InterPro" id="IPR002213">
    <property type="entry name" value="UDP_glucos_trans"/>
</dbReference>
<reference evidence="6" key="1">
    <citation type="submission" date="2021-02" db="UniProtKB">
        <authorList>
            <consortium name="EnsemblMetazoa"/>
        </authorList>
    </citation>
    <scope>IDENTIFICATION</scope>
    <source>
        <strain evidence="6">JHB</strain>
    </source>
</reference>
<feature type="chain" id="PRO_5037319240" evidence="5">
    <location>
        <begin position="22"/>
        <end position="525"/>
    </location>
</feature>
<protein>
    <submittedName>
        <fullName evidence="6">Uncharacterized protein</fullName>
    </submittedName>
</protein>
<sequence length="525" mass="59997">MGHLSVLKVLIWQEFVIIARCSNILVLMSVPSPSHFIWIRPIMNQLAQHGHNITALSVNTDPNAVENITYIHLENTYNVLYGDGKANNNILKRSEENPFQATMSFYKFGTLGCIGATSSAGLQRLMEYPDDFPFDLVIYDFTCGPCVLGFLQKFNYPPLVSLTGFSIPQFSHHLVGGHKPSSYVPHFSLRYDTKMDFFQRMINFIVQNFDSIYREWVFLPHMQRLAQTAFNFTLPNLAELEQRTQIMLVNTNPVLDPPETLPQHVIPVGGLQIVQPKPLVEEISNFIESSSKGTVLFAMGTNFKSKMFTRDRQAMFIEAFALLPEYNFLWKFDDDNLPIPAPKNLMVRAWLPQNDILAHPRLKAFITHCGLLSTYEASYHGVPTIGIPIYVDQHRNAQRSARAEVGVTLDLKNLSTEAIRRALLRVLTGEKFATNMAKRAQLLRDQTESPLDRAVWWIEWVLRHPHSNHMRSPMLDLGYFAKGNIDVFVFLCLFLAIVLTVILKCIKNLIKKSHQTDCDKKEKLK</sequence>
<keyword evidence="4" id="KW-0812">Transmembrane</keyword>
<dbReference type="Proteomes" id="UP000002320">
    <property type="component" value="Unassembled WGS sequence"/>
</dbReference>
<feature type="transmembrane region" description="Helical" evidence="4">
    <location>
        <begin position="487"/>
        <end position="506"/>
    </location>
</feature>
<name>A0A1S4IZC3_CULQU</name>
<evidence type="ECO:0000256" key="2">
    <source>
        <dbReference type="ARBA" id="ARBA00022676"/>
    </source>
</evidence>
<dbReference type="GO" id="GO:0008194">
    <property type="term" value="F:UDP-glycosyltransferase activity"/>
    <property type="evidence" value="ECO:0007669"/>
    <property type="project" value="InterPro"/>
</dbReference>